<dbReference type="EMBL" id="QRCT01000050">
    <property type="protein sequence ID" value="RDU21944.1"/>
    <property type="molecule type" value="Genomic_DNA"/>
</dbReference>
<protein>
    <submittedName>
        <fullName evidence="1">Uncharacterized protein</fullName>
    </submittedName>
</protein>
<sequence length="810" mass="89103">MINASQEFNNIVYGQGDKNFLGKAEVTLANNTSFTLDSTEIWDGGIQISSQTTDSGSFGIGFCACNQLILKVNNTNDKYTASDFRGAVIRPYIGLKLADETIEYVKRGVFTCDISEQIGNYISITCFDNMYKLDKELQNISGLAAGAKIADICDSCGVSLKTMDFDGYDRQLILNGTFPEGCTYRQALSFVCQAIGKFARFDQNGQLEIIWYDNTAFVDNNIQLDGGKFDANEPYYLTGDNEDGGDFSFLETDSCDAGSFEATKAHYLYQLSSLTCAINDVYISGIKVSYDESAYLCGTADYALAIEDNPYTAGFEEETAIYLYTRMAGMSFQPLSVSCLSNPLIEEGDAVFVIDRKGNIHKTFATNVNFTIRQNTQITCDAETPQANSSEFGSNTQTIIQTRNIVKKEMTSYDVAVQCFNDLISHSFGLYKTEEVQTDGSVIYYMHNKPTLAESMTVWKQTADAFAVSTDGGQTWNAGFDAQGNAILNVLSAIGINAEWIKVLTEFNVNDNFIVNSSGQMSCKGAVIDNTNFNVTASGDTTVKSMTIVNDGYIKQVVGEQSSSSIKFISGSLIGDIGSTLGFTIGRVDEGAYIFFRTSGGVISEPEMPRKRMKIFADRLDISGIDQSPVIYFDGYRFSDPSSTTDTWGTIPRIGKNDGVMEVGKYIDFHNSDGSTSDYDARLNCVGNTLVLTGGLSVSGTKNRIVQTEHYGIRALSAYETATPYFGDIGSGKTDENGECRIDIEPIFLETIEKDYKVFIQPCGIGSLYAEKHEGFFIVKGAVNLEFDFEIKGYQKGYKDTRLTEYIEEE</sequence>
<evidence type="ECO:0000313" key="1">
    <source>
        <dbReference type="EMBL" id="RDU21944.1"/>
    </source>
</evidence>
<gene>
    <name evidence="1" type="ORF">DWV06_15515</name>
</gene>
<organism evidence="1 2">
    <name type="scientific">Anaerosacchariphilus polymeriproducens</name>
    <dbReference type="NCBI Taxonomy" id="1812858"/>
    <lineage>
        <taxon>Bacteria</taxon>
        <taxon>Bacillati</taxon>
        <taxon>Bacillota</taxon>
        <taxon>Clostridia</taxon>
        <taxon>Lachnospirales</taxon>
        <taxon>Lachnospiraceae</taxon>
        <taxon>Anaerosacchariphilus</taxon>
    </lineage>
</organism>
<accession>A0A371AQY2</accession>
<proteinExistence type="predicted"/>
<keyword evidence="2" id="KW-1185">Reference proteome</keyword>
<dbReference type="AlphaFoldDB" id="A0A371AQY2"/>
<comment type="caution">
    <text evidence="1">The sequence shown here is derived from an EMBL/GenBank/DDBJ whole genome shotgun (WGS) entry which is preliminary data.</text>
</comment>
<reference evidence="1 2" key="1">
    <citation type="submission" date="2018-07" db="EMBL/GenBank/DDBJ databases">
        <title>Anaerosacharophilus polymeroproducens gen. nov. sp. nov., an anaerobic bacterium isolated from salt field.</title>
        <authorList>
            <person name="Kim W."/>
            <person name="Yang S.-H."/>
            <person name="Oh J."/>
            <person name="Lee J.-H."/>
            <person name="Kwon K.K."/>
        </authorList>
    </citation>
    <scope>NUCLEOTIDE SEQUENCE [LARGE SCALE GENOMIC DNA]</scope>
    <source>
        <strain evidence="1 2">MCWD5</strain>
    </source>
</reference>
<name>A0A371AQY2_9FIRM</name>
<evidence type="ECO:0000313" key="2">
    <source>
        <dbReference type="Proteomes" id="UP000255036"/>
    </source>
</evidence>
<dbReference type="Proteomes" id="UP000255036">
    <property type="component" value="Unassembled WGS sequence"/>
</dbReference>